<organism evidence="2 3">
    <name type="scientific">Neorhodopirellula lusitana</name>
    <dbReference type="NCBI Taxonomy" id="445327"/>
    <lineage>
        <taxon>Bacteria</taxon>
        <taxon>Pseudomonadati</taxon>
        <taxon>Planctomycetota</taxon>
        <taxon>Planctomycetia</taxon>
        <taxon>Pirellulales</taxon>
        <taxon>Pirellulaceae</taxon>
        <taxon>Neorhodopirellula</taxon>
    </lineage>
</organism>
<dbReference type="RefSeq" id="WP_283434550.1">
    <property type="nucleotide sequence ID" value="NZ_CAWLDM010000001.1"/>
</dbReference>
<dbReference type="Proteomes" id="UP001158067">
    <property type="component" value="Unassembled WGS sequence"/>
</dbReference>
<evidence type="ECO:0000313" key="3">
    <source>
        <dbReference type="Proteomes" id="UP001158067"/>
    </source>
</evidence>
<protein>
    <recommendedName>
        <fullName evidence="1">Probable sensor domain-containing protein</fullName>
    </recommendedName>
</protein>
<feature type="domain" description="Probable sensor" evidence="1">
    <location>
        <begin position="37"/>
        <end position="134"/>
    </location>
</feature>
<dbReference type="InterPro" id="IPR048551">
    <property type="entry name" value="DACNV"/>
</dbReference>
<gene>
    <name evidence="2" type="ORF">SAMN06265222_11513</name>
</gene>
<reference evidence="2 3" key="1">
    <citation type="submission" date="2017-05" db="EMBL/GenBank/DDBJ databases">
        <authorList>
            <person name="Varghese N."/>
            <person name="Submissions S."/>
        </authorList>
    </citation>
    <scope>NUCLEOTIDE SEQUENCE [LARGE SCALE GENOMIC DNA]</scope>
    <source>
        <strain evidence="2 3">DSM 25457</strain>
    </source>
</reference>
<dbReference type="Pfam" id="PF21751">
    <property type="entry name" value="DACNV"/>
    <property type="match status" value="1"/>
</dbReference>
<evidence type="ECO:0000313" key="2">
    <source>
        <dbReference type="EMBL" id="SMP72210.1"/>
    </source>
</evidence>
<dbReference type="EMBL" id="FXUG01000015">
    <property type="protein sequence ID" value="SMP72210.1"/>
    <property type="molecule type" value="Genomic_DNA"/>
</dbReference>
<proteinExistence type="predicted"/>
<accession>A0ABY1QKB0</accession>
<sequence length="449" mass="49746">MESERGVSADMNDFSAYPGSIAAALRARWLGQGLDATLLPGDPTLVALLDTMYQASLLREEGVPVQCRVMFADPQTVADGCDDSVGTLHVLTFDQPTPLSAHNLRKLAAAAGFYRAVLGVMMDDDGLLVVWGMLVTGTDWVNRTQETGDKAGGRQNVRLPPNLLVQVLSPGHLIAASGYTRVLESSRGQLHTDGFDPFQSLWLQRRFRSVRETLMSELDEHRKNSESMPPASCRVCDHFIRDVAQATVKRTLRLVRTRRHGGILVYLPTGAGNPGSDESSRLDEWFRFRVRFTADESTLRFRRLIVRLLQRVAVVGDAHGMDLVTWDDCQHMQDAEISQVTEALIEFSHLLADLMSVDGSLVLDHTFQLIGFGGEILGNSHARKIHQALDLEVESYVVEPADTSGTRHRSAYRLVSGCHEALAVIVSQDGDVRFVAQHEGNLTYWPYLP</sequence>
<evidence type="ECO:0000259" key="1">
    <source>
        <dbReference type="Pfam" id="PF21751"/>
    </source>
</evidence>
<comment type="caution">
    <text evidence="2">The sequence shown here is derived from an EMBL/GenBank/DDBJ whole genome shotgun (WGS) entry which is preliminary data.</text>
</comment>
<name>A0ABY1QKB0_9BACT</name>
<keyword evidence="3" id="KW-1185">Reference proteome</keyword>